<comment type="caution">
    <text evidence="5">The sequence shown here is derived from an EMBL/GenBank/DDBJ whole genome shotgun (WGS) entry which is preliminary data.</text>
</comment>
<dbReference type="Pfam" id="PF02737">
    <property type="entry name" value="3HCDH_N"/>
    <property type="match status" value="1"/>
</dbReference>
<dbReference type="GO" id="GO:0006631">
    <property type="term" value="P:fatty acid metabolic process"/>
    <property type="evidence" value="ECO:0007669"/>
    <property type="project" value="InterPro"/>
</dbReference>
<dbReference type="InterPro" id="IPR006108">
    <property type="entry name" value="3HC_DH_C"/>
</dbReference>
<feature type="domain" description="3-hydroxyacyl-CoA dehydrogenase NAD binding" evidence="4">
    <location>
        <begin position="51"/>
        <end position="229"/>
    </location>
</feature>
<dbReference type="SUPFAM" id="SSF51735">
    <property type="entry name" value="NAD(P)-binding Rossmann-fold domains"/>
    <property type="match status" value="1"/>
</dbReference>
<dbReference type="FunFam" id="3.40.50.720:FF:000356">
    <property type="entry name" value="Lambda-crystallin homolog"/>
    <property type="match status" value="1"/>
</dbReference>
<name>A0A4C1UIR7_EUMVA</name>
<accession>A0A4C1UIR7</accession>
<dbReference type="InterPro" id="IPR006176">
    <property type="entry name" value="3-OHacyl-CoA_DH_NAD-bd"/>
</dbReference>
<dbReference type="PANTHER" id="PTHR48075">
    <property type="entry name" value="3-HYDROXYACYL-COA DEHYDROGENASE FAMILY PROTEIN"/>
    <property type="match status" value="1"/>
</dbReference>
<dbReference type="AlphaFoldDB" id="A0A4C1UIR7"/>
<reference evidence="5 6" key="1">
    <citation type="journal article" date="2019" name="Commun. Biol.">
        <title>The bagworm genome reveals a unique fibroin gene that provides high tensile strength.</title>
        <authorList>
            <person name="Kono N."/>
            <person name="Nakamura H."/>
            <person name="Ohtoshi R."/>
            <person name="Tomita M."/>
            <person name="Numata K."/>
            <person name="Arakawa K."/>
        </authorList>
    </citation>
    <scope>NUCLEOTIDE SEQUENCE [LARGE SCALE GENOMIC DNA]</scope>
</reference>
<dbReference type="SUPFAM" id="SSF48179">
    <property type="entry name" value="6-phosphogluconate dehydrogenase C-terminal domain-like"/>
    <property type="match status" value="1"/>
</dbReference>
<gene>
    <name evidence="5" type="primary">CRYL1</name>
    <name evidence="5" type="ORF">EVAR_94792_1</name>
</gene>
<dbReference type="EMBL" id="BGZK01000172">
    <property type="protein sequence ID" value="GBP25774.1"/>
    <property type="molecule type" value="Genomic_DNA"/>
</dbReference>
<dbReference type="GO" id="GO:0070403">
    <property type="term" value="F:NAD+ binding"/>
    <property type="evidence" value="ECO:0007669"/>
    <property type="project" value="InterPro"/>
</dbReference>
<dbReference type="PROSITE" id="PS00067">
    <property type="entry name" value="3HCDH"/>
    <property type="match status" value="1"/>
</dbReference>
<evidence type="ECO:0000256" key="1">
    <source>
        <dbReference type="ARBA" id="ARBA00009463"/>
    </source>
</evidence>
<dbReference type="InterPro" id="IPR006180">
    <property type="entry name" value="3-OHacyl-CoA_DH_CS"/>
</dbReference>
<dbReference type="GO" id="GO:0050104">
    <property type="term" value="F:L-gulonate 3-dehydrogenase activity"/>
    <property type="evidence" value="ECO:0007669"/>
    <property type="project" value="TreeGrafter"/>
</dbReference>
<evidence type="ECO:0000313" key="5">
    <source>
        <dbReference type="EMBL" id="GBP25774.1"/>
    </source>
</evidence>
<dbReference type="Gene3D" id="3.40.50.720">
    <property type="entry name" value="NAD(P)-binding Rossmann-like Domain"/>
    <property type="match status" value="1"/>
</dbReference>
<dbReference type="Pfam" id="PF00725">
    <property type="entry name" value="3HCDH"/>
    <property type="match status" value="1"/>
</dbReference>
<feature type="domain" description="3-hydroxyacyl-CoA dehydrogenase C-terminal" evidence="3">
    <location>
        <begin position="235"/>
        <end position="304"/>
    </location>
</feature>
<dbReference type="InterPro" id="IPR008927">
    <property type="entry name" value="6-PGluconate_DH-like_C_sf"/>
</dbReference>
<dbReference type="PANTHER" id="PTHR48075:SF1">
    <property type="entry name" value="LAMBDA-CRYSTALLIN HOMOLOG"/>
    <property type="match status" value="1"/>
</dbReference>
<comment type="similarity">
    <text evidence="1">Belongs to the 3-hydroxyacyl-CoA dehydrogenase family.</text>
</comment>
<dbReference type="Proteomes" id="UP000299102">
    <property type="component" value="Unassembled WGS sequence"/>
</dbReference>
<sequence length="364" mass="40931">MESFQVTLHQLWDGRRERRHSALIAPFKRTASLAPLVRNCVNMAPKSKTEKVGIVGSGLIGRSWAMLFASVGYQVTIFDIIPQQVTDALEDIEAQLKVLQKDGLLRGELNADEQFRCIKGTTDLATAVKDAVFVQECVPENVELKKKVYQDLDKVVDDKTILSSSTSTTLPSLFSDGMKHKAQVIVSHPVNPPYYVPLVEIVPAPWTRADVVTKTREILEEIGQEPITLSREIDGFVLNRIQYALLNEVWRLVADGVVDVKDVEKVFSEGLGMRYAFLGALETGHLNAEGMKSYIERYGNTIYDVSTTMGPVPKMTESEAAESICQQLNQMVPLDRLQERRAWRDACLTRLSVLKKEMNKKYKK</sequence>
<organism evidence="5 6">
    <name type="scientific">Eumeta variegata</name>
    <name type="common">Bagworm moth</name>
    <name type="synonym">Eumeta japonica</name>
    <dbReference type="NCBI Taxonomy" id="151549"/>
    <lineage>
        <taxon>Eukaryota</taxon>
        <taxon>Metazoa</taxon>
        <taxon>Ecdysozoa</taxon>
        <taxon>Arthropoda</taxon>
        <taxon>Hexapoda</taxon>
        <taxon>Insecta</taxon>
        <taxon>Pterygota</taxon>
        <taxon>Neoptera</taxon>
        <taxon>Endopterygota</taxon>
        <taxon>Lepidoptera</taxon>
        <taxon>Glossata</taxon>
        <taxon>Ditrysia</taxon>
        <taxon>Tineoidea</taxon>
        <taxon>Psychidae</taxon>
        <taxon>Oiketicinae</taxon>
        <taxon>Eumeta</taxon>
    </lineage>
</organism>
<evidence type="ECO:0000256" key="2">
    <source>
        <dbReference type="ARBA" id="ARBA00023002"/>
    </source>
</evidence>
<proteinExistence type="inferred from homology"/>
<keyword evidence="6" id="KW-1185">Reference proteome</keyword>
<evidence type="ECO:0000259" key="4">
    <source>
        <dbReference type="Pfam" id="PF02737"/>
    </source>
</evidence>
<dbReference type="Gene3D" id="1.10.1040.10">
    <property type="entry name" value="N-(1-d-carboxylethyl)-l-norvaline Dehydrogenase, domain 2"/>
    <property type="match status" value="1"/>
</dbReference>
<evidence type="ECO:0000259" key="3">
    <source>
        <dbReference type="Pfam" id="PF00725"/>
    </source>
</evidence>
<dbReference type="PRINTS" id="PR00411">
    <property type="entry name" value="PNDRDTASEI"/>
</dbReference>
<dbReference type="STRING" id="151549.A0A4C1UIR7"/>
<dbReference type="InterPro" id="IPR036291">
    <property type="entry name" value="NAD(P)-bd_dom_sf"/>
</dbReference>
<dbReference type="InterPro" id="IPR013328">
    <property type="entry name" value="6PGD_dom2"/>
</dbReference>
<protein>
    <submittedName>
        <fullName evidence="5">Lambda-crystallin homolog</fullName>
    </submittedName>
</protein>
<dbReference type="OrthoDB" id="2021159at2759"/>
<evidence type="ECO:0000313" key="6">
    <source>
        <dbReference type="Proteomes" id="UP000299102"/>
    </source>
</evidence>
<keyword evidence="2" id="KW-0560">Oxidoreductase</keyword>